<dbReference type="PANTHER" id="PTHR46069:SF1">
    <property type="entry name" value="CHROMOSOME UNDETERMINED SCAFFOLD_125, WHOLE GENOME SHOTGUN SEQUENCE"/>
    <property type="match status" value="1"/>
</dbReference>
<accession>A0CKE5</accession>
<evidence type="ECO:0000313" key="2">
    <source>
        <dbReference type="Proteomes" id="UP000000600"/>
    </source>
</evidence>
<protein>
    <recommendedName>
        <fullName evidence="3">Tubulin-tyrosine ligase family protein</fullName>
    </recommendedName>
</protein>
<dbReference type="KEGG" id="ptm:GSPATT00000975001"/>
<dbReference type="GeneID" id="5024444"/>
<dbReference type="HOGENOM" id="CLU_010494_0_0_1"/>
<dbReference type="OrthoDB" id="202825at2759"/>
<evidence type="ECO:0008006" key="3">
    <source>
        <dbReference type="Google" id="ProtNLM"/>
    </source>
</evidence>
<dbReference type="RefSeq" id="XP_001438659.1">
    <property type="nucleotide sequence ID" value="XM_001438622.1"/>
</dbReference>
<proteinExistence type="predicted"/>
<gene>
    <name evidence="1" type="ORF">GSPATT00000975001</name>
</gene>
<dbReference type="AlphaFoldDB" id="A0CKE5"/>
<sequence>MFLSVSGSGFHMNYRQEVRLPKLQGHKVQAYSMPKHRQLNSPEEKPISPDRFLKYLNNKVQSQAGVYRNPGAVQSSMILIAKQMKFCSDQHTHRQKEKSIKIIEQSNEYKYNLGLGNNHELVQRIMDTRGDWQQTKDNSSMFVNFRWQQWHRGYKYDRLILNNQYKQMVNHFENHPELSNKQYLFRNLCSYCEQNKLNVYDSVPLTFVLDFKDDSVDQQFTQFVKFFDKYAPKKIDQMAKKLVEYKKKLKIPVQPMNDKKIQPIPNKIPKTQNGNQYLWLLKPTFLNRGQGIHVVNDLDTIISLICEYQEGHQTIEDDDVKNNKKNNNIKANSFVIQKYIEQPFLINQRKFDIRVWVLVTQDLHCYFFKEGYIRTSCENYTTDDVSNQFIHLTNNAIQKYSDKYGEFEDGNQLSFDDFQNYLNQQGFNIDFQQNNVAKMKQLVWMSMQSVKRKLNLHQRKFCMEIFGYDFIIDQDFKTWLIEINTNPCIEESSGILKMLLPRMLDDAFKLTIDVIFPPKQKLEINESVFPVNKYSNTESLWYLSHLQKRESIGNLDSPKPAAKQSAIVLPNQLSQQTQQYQTIIPIYQGDL</sequence>
<dbReference type="EMBL" id="CT868096">
    <property type="protein sequence ID" value="CAK71262.1"/>
    <property type="molecule type" value="Genomic_DNA"/>
</dbReference>
<reference evidence="1 2" key="1">
    <citation type="journal article" date="2006" name="Nature">
        <title>Global trends of whole-genome duplications revealed by the ciliate Paramecium tetraurelia.</title>
        <authorList>
            <consortium name="Genoscope"/>
            <person name="Aury J.-M."/>
            <person name="Jaillon O."/>
            <person name="Duret L."/>
            <person name="Noel B."/>
            <person name="Jubin C."/>
            <person name="Porcel B.M."/>
            <person name="Segurens B."/>
            <person name="Daubin V."/>
            <person name="Anthouard V."/>
            <person name="Aiach N."/>
            <person name="Arnaiz O."/>
            <person name="Billaut A."/>
            <person name="Beisson J."/>
            <person name="Blanc I."/>
            <person name="Bouhouche K."/>
            <person name="Camara F."/>
            <person name="Duharcourt S."/>
            <person name="Guigo R."/>
            <person name="Gogendeau D."/>
            <person name="Katinka M."/>
            <person name="Keller A.-M."/>
            <person name="Kissmehl R."/>
            <person name="Klotz C."/>
            <person name="Koll F."/>
            <person name="Le Moue A."/>
            <person name="Lepere C."/>
            <person name="Malinsky S."/>
            <person name="Nowacki M."/>
            <person name="Nowak J.K."/>
            <person name="Plattner H."/>
            <person name="Poulain J."/>
            <person name="Ruiz F."/>
            <person name="Serrano V."/>
            <person name="Zagulski M."/>
            <person name="Dessen P."/>
            <person name="Betermier M."/>
            <person name="Weissenbach J."/>
            <person name="Scarpelli C."/>
            <person name="Schachter V."/>
            <person name="Sperling L."/>
            <person name="Meyer E."/>
            <person name="Cohen J."/>
            <person name="Wincker P."/>
        </authorList>
    </citation>
    <scope>NUCLEOTIDE SEQUENCE [LARGE SCALE GENOMIC DNA]</scope>
    <source>
        <strain evidence="1 2">Stock d4-2</strain>
    </source>
</reference>
<dbReference type="OMA" id="RWQQWHR"/>
<dbReference type="Pfam" id="PF03133">
    <property type="entry name" value="TTL"/>
    <property type="match status" value="1"/>
</dbReference>
<dbReference type="PANTHER" id="PTHR46069">
    <property type="entry name" value="TUBULIN TYROSINE LIGASE"/>
    <property type="match status" value="1"/>
</dbReference>
<organism evidence="1 2">
    <name type="scientific">Paramecium tetraurelia</name>
    <dbReference type="NCBI Taxonomy" id="5888"/>
    <lineage>
        <taxon>Eukaryota</taxon>
        <taxon>Sar</taxon>
        <taxon>Alveolata</taxon>
        <taxon>Ciliophora</taxon>
        <taxon>Intramacronucleata</taxon>
        <taxon>Oligohymenophorea</taxon>
        <taxon>Peniculida</taxon>
        <taxon>Parameciidae</taxon>
        <taxon>Paramecium</taxon>
    </lineage>
</organism>
<dbReference type="SUPFAM" id="SSF56059">
    <property type="entry name" value="Glutathione synthetase ATP-binding domain-like"/>
    <property type="match status" value="1"/>
</dbReference>
<dbReference type="Gene3D" id="3.30.470.20">
    <property type="entry name" value="ATP-grasp fold, B domain"/>
    <property type="match status" value="1"/>
</dbReference>
<dbReference type="InterPro" id="IPR004344">
    <property type="entry name" value="TTL/TTLL_fam"/>
</dbReference>
<evidence type="ECO:0000313" key="1">
    <source>
        <dbReference type="EMBL" id="CAK71262.1"/>
    </source>
</evidence>
<dbReference type="STRING" id="5888.A0CKE5"/>
<dbReference type="PROSITE" id="PS51221">
    <property type="entry name" value="TTL"/>
    <property type="match status" value="1"/>
</dbReference>
<dbReference type="InParanoid" id="A0CKE5"/>
<dbReference type="Proteomes" id="UP000000600">
    <property type="component" value="Unassembled WGS sequence"/>
</dbReference>
<keyword evidence="2" id="KW-1185">Reference proteome</keyword>
<name>A0CKE5_PARTE</name>
<dbReference type="eggNOG" id="KOG2157">
    <property type="taxonomic scope" value="Eukaryota"/>
</dbReference>